<organism evidence="1 2">
    <name type="scientific">Hassallia byssoidea VB512170</name>
    <dbReference type="NCBI Taxonomy" id="1304833"/>
    <lineage>
        <taxon>Bacteria</taxon>
        <taxon>Bacillati</taxon>
        <taxon>Cyanobacteriota</taxon>
        <taxon>Cyanophyceae</taxon>
        <taxon>Nostocales</taxon>
        <taxon>Tolypothrichaceae</taxon>
        <taxon>Hassallia</taxon>
    </lineage>
</organism>
<comment type="caution">
    <text evidence="1">The sequence shown here is derived from an EMBL/GenBank/DDBJ whole genome shotgun (WGS) entry which is preliminary data.</text>
</comment>
<accession>A0A846H8V7</accession>
<protein>
    <submittedName>
        <fullName evidence="1">Uncharacterized protein</fullName>
    </submittedName>
</protein>
<proteinExistence type="predicted"/>
<dbReference type="Proteomes" id="UP000031549">
    <property type="component" value="Unassembled WGS sequence"/>
</dbReference>
<name>A0A846H8V7_9CYAN</name>
<reference evidence="1 2" key="1">
    <citation type="journal article" date="2015" name="Genome Announc.">
        <title>Draft Genome Sequence of Cyanobacterium Hassallia byssoidea Strain VB512170, Isolated from Monuments in India.</title>
        <authorList>
            <person name="Singh D."/>
            <person name="Chandrababunaidu M.M."/>
            <person name="Panda A."/>
            <person name="Sen D."/>
            <person name="Bhattacharyya S."/>
            <person name="Adhikary S.P."/>
            <person name="Tripathy S."/>
        </authorList>
    </citation>
    <scope>NUCLEOTIDE SEQUENCE [LARGE SCALE GENOMIC DNA]</scope>
    <source>
        <strain evidence="1 2">VB512170</strain>
    </source>
</reference>
<sequence>MNYQKFDAPLSMALKDVQNTDEPSLQVFIHTKPVSNAETATLENLGVSGVTSGKDVFTATLSPNAISQLSEQPWVQHVKLSQTLHLANQGYGMKRVRF</sequence>
<dbReference type="AlphaFoldDB" id="A0A846H8V7"/>
<dbReference type="EMBL" id="JTCM02000022">
    <property type="protein sequence ID" value="NEU73378.1"/>
    <property type="molecule type" value="Genomic_DNA"/>
</dbReference>
<dbReference type="RefSeq" id="WP_039741955.1">
    <property type="nucleotide sequence ID" value="NZ_JTCM02000022.1"/>
</dbReference>
<evidence type="ECO:0000313" key="1">
    <source>
        <dbReference type="EMBL" id="NEU73378.1"/>
    </source>
</evidence>
<evidence type="ECO:0000313" key="2">
    <source>
        <dbReference type="Proteomes" id="UP000031549"/>
    </source>
</evidence>
<gene>
    <name evidence="1" type="ORF">PI95_012575</name>
</gene>
<keyword evidence="2" id="KW-1185">Reference proteome</keyword>